<reference evidence="1" key="1">
    <citation type="submission" date="2022-08" db="UniProtKB">
        <authorList>
            <consortium name="EnsemblMetazoa"/>
        </authorList>
    </citation>
    <scope>IDENTIFICATION</scope>
    <source>
        <strain evidence="1">05x7-T-G4-1.051#20</strain>
    </source>
</reference>
<dbReference type="Proteomes" id="UP000005408">
    <property type="component" value="Unassembled WGS sequence"/>
</dbReference>
<accession>A0A8W8NJY7</accession>
<dbReference type="AlphaFoldDB" id="A0A8W8NJY7"/>
<sequence>MVKRTEDDNNIDIRTKFVQKRTVITPNTVICANVALYGPSINKGMHVVLEPLKTNKTFVMAATVIDPGNVAAVNIMNPRNGTIVIKPGKHIVNAVDLGEEFETAYSEGDLVYRLNEATTVGQSRKLQSPWKGPYLVISCDPPLYTIMDQKERQLTLVHDKLKMCNAIVDETFTEHLLFRR</sequence>
<evidence type="ECO:0000313" key="1">
    <source>
        <dbReference type="EnsemblMetazoa" id="G7443.1:cds"/>
    </source>
</evidence>
<dbReference type="EnsemblMetazoa" id="G7443.1">
    <property type="protein sequence ID" value="G7443.1:cds"/>
    <property type="gene ID" value="G7443"/>
</dbReference>
<proteinExistence type="predicted"/>
<keyword evidence="2" id="KW-1185">Reference proteome</keyword>
<name>A0A8W8NJY7_MAGGI</name>
<organism evidence="1 2">
    <name type="scientific">Magallana gigas</name>
    <name type="common">Pacific oyster</name>
    <name type="synonym">Crassostrea gigas</name>
    <dbReference type="NCBI Taxonomy" id="29159"/>
    <lineage>
        <taxon>Eukaryota</taxon>
        <taxon>Metazoa</taxon>
        <taxon>Spiralia</taxon>
        <taxon>Lophotrochozoa</taxon>
        <taxon>Mollusca</taxon>
        <taxon>Bivalvia</taxon>
        <taxon>Autobranchia</taxon>
        <taxon>Pteriomorphia</taxon>
        <taxon>Ostreida</taxon>
        <taxon>Ostreoidea</taxon>
        <taxon>Ostreidae</taxon>
        <taxon>Magallana</taxon>
    </lineage>
</organism>
<evidence type="ECO:0000313" key="2">
    <source>
        <dbReference type="Proteomes" id="UP000005408"/>
    </source>
</evidence>
<protein>
    <submittedName>
        <fullName evidence="1">Uncharacterized protein</fullName>
    </submittedName>
</protein>